<dbReference type="InterPro" id="IPR052710">
    <property type="entry name" value="CAAX_protease"/>
</dbReference>
<dbReference type="PANTHER" id="PTHR36435">
    <property type="entry name" value="SLR1288 PROTEIN"/>
    <property type="match status" value="1"/>
</dbReference>
<protein>
    <recommendedName>
        <fullName evidence="3">CAAX prenyl protease 2/Lysostaphin resistance protein A-like domain-containing protein</fullName>
    </recommendedName>
</protein>
<dbReference type="AlphaFoldDB" id="A0A0R2AET1"/>
<keyword evidence="2" id="KW-0472">Membrane</keyword>
<name>A0A0R2AET1_9LACO</name>
<feature type="transmembrane region" description="Helical" evidence="2">
    <location>
        <begin position="33"/>
        <end position="52"/>
    </location>
</feature>
<keyword evidence="5" id="KW-1185">Reference proteome</keyword>
<comment type="similarity">
    <text evidence="1">Belongs to the UPF0177 family.</text>
</comment>
<reference evidence="4 5" key="1">
    <citation type="journal article" date="2015" name="Genome Announc.">
        <title>Expanding the biotechnology potential of lactobacilli through comparative genomics of 213 strains and associated genera.</title>
        <authorList>
            <person name="Sun Z."/>
            <person name="Harris H.M."/>
            <person name="McCann A."/>
            <person name="Guo C."/>
            <person name="Argimon S."/>
            <person name="Zhang W."/>
            <person name="Yang X."/>
            <person name="Jeffery I.B."/>
            <person name="Cooney J.C."/>
            <person name="Kagawa T.F."/>
            <person name="Liu W."/>
            <person name="Song Y."/>
            <person name="Salvetti E."/>
            <person name="Wrobel A."/>
            <person name="Rasinkangas P."/>
            <person name="Parkhill J."/>
            <person name="Rea M.C."/>
            <person name="O'Sullivan O."/>
            <person name="Ritari J."/>
            <person name="Douillard F.P."/>
            <person name="Paul Ross R."/>
            <person name="Yang R."/>
            <person name="Briner A.E."/>
            <person name="Felis G.E."/>
            <person name="de Vos W.M."/>
            <person name="Barrangou R."/>
            <person name="Klaenhammer T.R."/>
            <person name="Caufield P.W."/>
            <person name="Cui Y."/>
            <person name="Zhang H."/>
            <person name="O'Toole P.W."/>
        </authorList>
    </citation>
    <scope>NUCLEOTIDE SEQUENCE [LARGE SCALE GENOMIC DNA]</scope>
    <source>
        <strain evidence="4 5">DSM 20509</strain>
    </source>
</reference>
<organism evidence="4 5">
    <name type="scientific">Ligilactobacillus agilis DSM 20509</name>
    <dbReference type="NCBI Taxonomy" id="1423718"/>
    <lineage>
        <taxon>Bacteria</taxon>
        <taxon>Bacillati</taxon>
        <taxon>Bacillota</taxon>
        <taxon>Bacilli</taxon>
        <taxon>Lactobacillales</taxon>
        <taxon>Lactobacillaceae</taxon>
        <taxon>Ligilactobacillus</taxon>
    </lineage>
</organism>
<proteinExistence type="inferred from homology"/>
<evidence type="ECO:0000256" key="1">
    <source>
        <dbReference type="ARBA" id="ARBA00009067"/>
    </source>
</evidence>
<feature type="transmembrane region" description="Helical" evidence="2">
    <location>
        <begin position="157"/>
        <end position="184"/>
    </location>
</feature>
<evidence type="ECO:0000313" key="5">
    <source>
        <dbReference type="Proteomes" id="UP000051008"/>
    </source>
</evidence>
<dbReference type="Pfam" id="PF02517">
    <property type="entry name" value="Rce1-like"/>
    <property type="match status" value="1"/>
</dbReference>
<dbReference type="RefSeq" id="WP_050610915.1">
    <property type="nucleotide sequence ID" value="NZ_AYYP01000010.1"/>
</dbReference>
<keyword evidence="2" id="KW-1133">Transmembrane helix</keyword>
<comment type="caution">
    <text evidence="4">The sequence shown here is derived from an EMBL/GenBank/DDBJ whole genome shotgun (WGS) entry which is preliminary data.</text>
</comment>
<evidence type="ECO:0000259" key="3">
    <source>
        <dbReference type="Pfam" id="PF02517"/>
    </source>
</evidence>
<feature type="domain" description="CAAX prenyl protease 2/Lysostaphin resistance protein A-like" evidence="3">
    <location>
        <begin position="118"/>
        <end position="203"/>
    </location>
</feature>
<dbReference type="OrthoDB" id="2194912at2"/>
<dbReference type="InterPro" id="IPR003675">
    <property type="entry name" value="Rce1/LyrA-like_dom"/>
</dbReference>
<feature type="transmembrane region" description="Helical" evidence="2">
    <location>
        <begin position="190"/>
        <end position="208"/>
    </location>
</feature>
<gene>
    <name evidence="4" type="ORF">FC14_GL000889</name>
</gene>
<sequence>MANSKNALALVLTYFLTLNFANLASYWWAKSPYIYLFLTIINLLGAGLMLGLNHRYPYHNQFERRPAPWSVSLLYLGLGLLGLFISQKLALGFESYVLHLPSASANTQSLLTITKSYPYYALTLVLAAPLMEELVFRKVLFGTVSDFTNKLYPLLGSTFLFVLAHNDGHFLVYAFMGLILSGVYYKTGRISISVGCHLGMNLLILLLSQTI</sequence>
<dbReference type="Proteomes" id="UP000051008">
    <property type="component" value="Unassembled WGS sequence"/>
</dbReference>
<evidence type="ECO:0000256" key="2">
    <source>
        <dbReference type="SAM" id="Phobius"/>
    </source>
</evidence>
<dbReference type="GO" id="GO:0080120">
    <property type="term" value="P:CAAX-box protein maturation"/>
    <property type="evidence" value="ECO:0007669"/>
    <property type="project" value="UniProtKB-ARBA"/>
</dbReference>
<feature type="transmembrane region" description="Helical" evidence="2">
    <location>
        <begin position="73"/>
        <end position="97"/>
    </location>
</feature>
<evidence type="ECO:0000313" key="4">
    <source>
        <dbReference type="EMBL" id="KRM65870.1"/>
    </source>
</evidence>
<dbReference type="PATRIC" id="fig|1423718.3.peg.937"/>
<accession>A0A0R2AET1</accession>
<dbReference type="GO" id="GO:0004175">
    <property type="term" value="F:endopeptidase activity"/>
    <property type="evidence" value="ECO:0007669"/>
    <property type="project" value="UniProtKB-ARBA"/>
</dbReference>
<dbReference type="EMBL" id="AYYP01000010">
    <property type="protein sequence ID" value="KRM65870.1"/>
    <property type="molecule type" value="Genomic_DNA"/>
</dbReference>
<keyword evidence="2" id="KW-0812">Transmembrane</keyword>
<dbReference type="PANTHER" id="PTHR36435:SF6">
    <property type="entry name" value="ABORTIVE INFECTION PROTEIN"/>
    <property type="match status" value="1"/>
</dbReference>